<organism evidence="2 3">
    <name type="scientific">Natrialba magadii (strain ATCC 43099 / DSM 3394 / CCM 3739 / CIP 104546 / IAM 13178 / JCM 8861 / NBRC 102185 / NCIMB 2190 / MS3)</name>
    <name type="common">Natronobacterium magadii</name>
    <dbReference type="NCBI Taxonomy" id="547559"/>
    <lineage>
        <taxon>Archaea</taxon>
        <taxon>Methanobacteriati</taxon>
        <taxon>Methanobacteriota</taxon>
        <taxon>Stenosarchaea group</taxon>
        <taxon>Halobacteria</taxon>
        <taxon>Halobacteriales</taxon>
        <taxon>Natrialbaceae</taxon>
        <taxon>Natrialba</taxon>
    </lineage>
</organism>
<evidence type="ECO:0000313" key="3">
    <source>
        <dbReference type="Proteomes" id="UP000001879"/>
    </source>
</evidence>
<proteinExistence type="predicted"/>
<gene>
    <name evidence="2" type="ordered locus">Nmag_3780</name>
</gene>
<dbReference type="AlphaFoldDB" id="D3T162"/>
<dbReference type="SUPFAM" id="SSF57802">
    <property type="entry name" value="Rubredoxin-like"/>
    <property type="match status" value="1"/>
</dbReference>
<dbReference type="Gene3D" id="2.20.28.10">
    <property type="match status" value="1"/>
</dbReference>
<evidence type="ECO:0000313" key="2">
    <source>
        <dbReference type="EMBL" id="ADD07321.1"/>
    </source>
</evidence>
<dbReference type="Proteomes" id="UP000001879">
    <property type="component" value="Plasmid pNMAG01"/>
</dbReference>
<sequence>MFYHTRIVAAAVMCPDNDQLQTKSGVDKMEETEIPIGEPHDSSEASYSMWRCGDCGEMGQLEEDLPEECPNCSAPKEDLYYWEED</sequence>
<dbReference type="Pfam" id="PF23458">
    <property type="entry name" value="DUF7130"/>
    <property type="match status" value="1"/>
</dbReference>
<name>D3T162_NATMM</name>
<dbReference type="HOGENOM" id="CLU_2695882_0_0_2"/>
<evidence type="ECO:0000259" key="1">
    <source>
        <dbReference type="Pfam" id="PF23458"/>
    </source>
</evidence>
<geneLocation type="plasmid" evidence="2 3">
    <name>pNMAG01</name>
</geneLocation>
<dbReference type="KEGG" id="nmg:Nmag_3780"/>
<keyword evidence="2" id="KW-0614">Plasmid</keyword>
<reference evidence="2 3" key="2">
    <citation type="journal article" date="2012" name="BMC Genomics">
        <title>A comparative genomics perspective on the genetic content of the alkaliphilic haloarchaeon Natrialba magadii ATCC 43099T.</title>
        <authorList>
            <person name="Siddaramappa S."/>
            <person name="Challacombe J.F."/>
            <person name="Decastro R.E."/>
            <person name="Pfeiffer F."/>
            <person name="Sastre D.E."/>
            <person name="Gimenez M.I."/>
            <person name="Paggi R.A."/>
            <person name="Detter J.C."/>
            <person name="Davenport K.W."/>
            <person name="Goodwin L.A."/>
            <person name="Kyrpides N."/>
            <person name="Tapia R."/>
            <person name="Pitluck S."/>
            <person name="Lucas S."/>
            <person name="Woyke T."/>
            <person name="Maupin-Furlow J.A."/>
        </authorList>
    </citation>
    <scope>NUCLEOTIDE SEQUENCE [LARGE SCALE GENOMIC DNA]</scope>
    <source>
        <strain evidence="3">ATCC 43099 / DSM 3394 / CCM 3739 / CIP 104546 / IAM 13178 / JCM 8861 / NBRC 102185 / NCIMB 2190 / MS3</strain>
    </source>
</reference>
<dbReference type="EMBL" id="CP001933">
    <property type="protein sequence ID" value="ADD07321.1"/>
    <property type="molecule type" value="Genomic_DNA"/>
</dbReference>
<protein>
    <submittedName>
        <fullName evidence="2">Small CPxCG-related zinc finger protein</fullName>
    </submittedName>
</protein>
<keyword evidence="3" id="KW-1185">Reference proteome</keyword>
<feature type="domain" description="DUF7130" evidence="1">
    <location>
        <begin position="18"/>
        <end position="85"/>
    </location>
</feature>
<dbReference type="InterPro" id="IPR055554">
    <property type="entry name" value="DUF7130"/>
</dbReference>
<accession>D3T162</accession>
<reference evidence="3" key="1">
    <citation type="submission" date="2010-02" db="EMBL/GenBank/DDBJ databases">
        <title>Complete sequence of plasmid 1 of Natrialba magadii ATCC 43099.</title>
        <authorList>
            <consortium name="US DOE Joint Genome Institute"/>
            <person name="Lucas S."/>
            <person name="Copeland A."/>
            <person name="Lapidus A."/>
            <person name="Cheng J.-F."/>
            <person name="Bruce D."/>
            <person name="Goodwin L."/>
            <person name="Pitluck S."/>
            <person name="Davenport K."/>
            <person name="Saunders E."/>
            <person name="Detter J.C."/>
            <person name="Han C."/>
            <person name="Tapia R."/>
            <person name="Land M."/>
            <person name="Hauser L."/>
            <person name="Kyrpides N."/>
            <person name="Mikhailova N."/>
            <person name="De Castro R.E."/>
            <person name="Maupin-Furlow J.A."/>
            <person name="Woyke T."/>
        </authorList>
    </citation>
    <scope>NUCLEOTIDE SEQUENCE [LARGE SCALE GENOMIC DNA]</scope>
    <source>
        <strain evidence="3">ATCC 43099 / DSM 3394 / CCM 3739 / CIP 104546 / IAM 13178 / JCM 8861 / NBRC 102185 / NCIMB 2190 / MS3</strain>
        <plasmid evidence="3">pNMAG01</plasmid>
    </source>
</reference>